<keyword evidence="3" id="KW-1185">Reference proteome</keyword>
<dbReference type="EMBL" id="BAABJR010000026">
    <property type="protein sequence ID" value="GAA5216627.1"/>
    <property type="molecule type" value="Genomic_DNA"/>
</dbReference>
<evidence type="ECO:0000259" key="1">
    <source>
        <dbReference type="Pfam" id="PF12867"/>
    </source>
</evidence>
<dbReference type="Proteomes" id="UP001499878">
    <property type="component" value="Unassembled WGS sequence"/>
</dbReference>
<comment type="caution">
    <text evidence="2">The sequence shown here is derived from an EMBL/GenBank/DDBJ whole genome shotgun (WGS) entry which is preliminary data.</text>
</comment>
<proteinExistence type="predicted"/>
<accession>A0ABP9TF27</accession>
<evidence type="ECO:0000313" key="3">
    <source>
        <dbReference type="Proteomes" id="UP001499878"/>
    </source>
</evidence>
<evidence type="ECO:0000313" key="2">
    <source>
        <dbReference type="EMBL" id="GAA5216627.1"/>
    </source>
</evidence>
<dbReference type="Pfam" id="PF12867">
    <property type="entry name" value="DinB_2"/>
    <property type="match status" value="1"/>
</dbReference>
<feature type="domain" description="DinB-like" evidence="1">
    <location>
        <begin position="20"/>
        <end position="85"/>
    </location>
</feature>
<protein>
    <recommendedName>
        <fullName evidence="1">DinB-like domain-containing protein</fullName>
    </recommendedName>
</protein>
<dbReference type="InterPro" id="IPR024775">
    <property type="entry name" value="DinB-like"/>
</dbReference>
<name>A0ABP9TF27_9ACTN</name>
<organism evidence="2 3">
    <name type="scientific">Streptomyces thinghirensis</name>
    <dbReference type="NCBI Taxonomy" id="551547"/>
    <lineage>
        <taxon>Bacteria</taxon>
        <taxon>Bacillati</taxon>
        <taxon>Actinomycetota</taxon>
        <taxon>Actinomycetes</taxon>
        <taxon>Kitasatosporales</taxon>
        <taxon>Streptomycetaceae</taxon>
        <taxon>Streptomyces</taxon>
    </lineage>
</organism>
<reference evidence="3" key="1">
    <citation type="journal article" date="2019" name="Int. J. Syst. Evol. Microbiol.">
        <title>The Global Catalogue of Microorganisms (GCM) 10K type strain sequencing project: providing services to taxonomists for standard genome sequencing and annotation.</title>
        <authorList>
            <consortium name="The Broad Institute Genomics Platform"/>
            <consortium name="The Broad Institute Genome Sequencing Center for Infectious Disease"/>
            <person name="Wu L."/>
            <person name="Ma J."/>
        </authorList>
    </citation>
    <scope>NUCLEOTIDE SEQUENCE [LARGE SCALE GENOMIC DNA]</scope>
    <source>
        <strain evidence="3">JCM 18306</strain>
    </source>
</reference>
<sequence length="99" mass="10836">MGHLAHRLLVDGHAPRLLFWPGTAEGAVDWLRGLHGQWRARLGDLTDAEPDSTDRTVTLPWGEGMSLTDAAGWVNVELTKNVAEIGLPRILHGARNAPR</sequence>
<gene>
    <name evidence="2" type="ORF">GCM10023323_70420</name>
</gene>